<dbReference type="Proteomes" id="UP000029278">
    <property type="component" value="Unassembled WGS sequence"/>
</dbReference>
<evidence type="ECO:0000313" key="1">
    <source>
        <dbReference type="EMBL" id="KFM93124.1"/>
    </source>
</evidence>
<dbReference type="HOGENOM" id="CLU_2118638_0_0_9"/>
<dbReference type="OrthoDB" id="2625859at2"/>
<accession>A0A090Y3X9</accession>
<dbReference type="Gene3D" id="1.10.8.200">
    <property type="entry name" value="Replisome organizer (g39p helicase loader/inhibitor protein)"/>
    <property type="match status" value="1"/>
</dbReference>
<evidence type="ECO:0000313" key="2">
    <source>
        <dbReference type="Proteomes" id="UP000029278"/>
    </source>
</evidence>
<protein>
    <recommendedName>
        <fullName evidence="3">Replicative helicase inhibitor G39P N-terminal domain-containing protein</fullName>
    </recommendedName>
</protein>
<comment type="caution">
    <text evidence="1">The sequence shown here is derived from an EMBL/GenBank/DDBJ whole genome shotgun (WGS) entry which is preliminary data.</text>
</comment>
<dbReference type="AlphaFoldDB" id="A0A090Y3X9"/>
<evidence type="ECO:0008006" key="3">
    <source>
        <dbReference type="Google" id="ProtNLM"/>
    </source>
</evidence>
<reference evidence="1 2" key="1">
    <citation type="submission" date="2014-04" db="EMBL/GenBank/DDBJ databases">
        <authorList>
            <person name="Bishop-Lilly K.A."/>
            <person name="Broomall S.M."/>
            <person name="Chain P.S."/>
            <person name="Chertkov O."/>
            <person name="Coyne S.R."/>
            <person name="Daligault H.E."/>
            <person name="Davenport K.W."/>
            <person name="Erkkila T."/>
            <person name="Frey K.G."/>
            <person name="Gibbons H.S."/>
            <person name="Gu W."/>
            <person name="Jaissle J."/>
            <person name="Johnson S.L."/>
            <person name="Koroleva G.I."/>
            <person name="Ladner J.T."/>
            <person name="Lo C.-C."/>
            <person name="Minogue T.D."/>
            <person name="Munk C."/>
            <person name="Palacios G.F."/>
            <person name="Redden C.L."/>
            <person name="Rosenzweig C.N."/>
            <person name="Scholz M.B."/>
            <person name="Teshima H."/>
            <person name="Xu Y."/>
        </authorList>
    </citation>
    <scope>NUCLEOTIDE SEQUENCE [LARGE SCALE GENOMIC DNA]</scope>
    <source>
        <strain evidence="1 2">8244</strain>
    </source>
</reference>
<keyword evidence="2" id="KW-1185">Reference proteome</keyword>
<dbReference type="EMBL" id="JMQA01000053">
    <property type="protein sequence ID" value="KFM93124.1"/>
    <property type="molecule type" value="Genomic_DNA"/>
</dbReference>
<organism evidence="1 2">
    <name type="scientific">Paenibacillus macerans</name>
    <name type="common">Bacillus macerans</name>
    <dbReference type="NCBI Taxonomy" id="44252"/>
    <lineage>
        <taxon>Bacteria</taxon>
        <taxon>Bacillati</taxon>
        <taxon>Bacillota</taxon>
        <taxon>Bacilli</taxon>
        <taxon>Bacillales</taxon>
        <taxon>Paenibacillaceae</taxon>
        <taxon>Paenibacillus</taxon>
    </lineage>
</organism>
<gene>
    <name evidence="1" type="ORF">DJ90_2972</name>
</gene>
<dbReference type="STRING" id="44252.DJ90_2972"/>
<sequence length="115" mass="13605">MNKIEVLMLVRELVENYPDFDQSEKNISRLQRHLEDFPYDRALKNVRQHILTKNYPPTRIAEFRGGIGSLQDAERLRESGRAYLEQMEQQRQLASPPPQGLKEELYAKLYRNSET</sequence>
<proteinExistence type="predicted"/>
<dbReference type="RefSeq" id="WP_036624706.1">
    <property type="nucleotide sequence ID" value="NZ_JAKOBR010000117.1"/>
</dbReference>
<dbReference type="GeneID" id="77008655"/>
<name>A0A090Y3X9_PAEMA</name>